<dbReference type="EMBL" id="CP025746">
    <property type="protein sequence ID" value="QAA30546.1"/>
    <property type="molecule type" value="Genomic_DNA"/>
</dbReference>
<dbReference type="Proteomes" id="UP000286268">
    <property type="component" value="Chromosome"/>
</dbReference>
<evidence type="ECO:0000313" key="2">
    <source>
        <dbReference type="EMBL" id="QAA30546.1"/>
    </source>
</evidence>
<dbReference type="KEGG" id="cmah:C1I91_02065"/>
<dbReference type="InterPro" id="IPR036249">
    <property type="entry name" value="Thioredoxin-like_sf"/>
</dbReference>
<organism evidence="2 3">
    <name type="scientific">Clostridium manihotivorum</name>
    <dbReference type="NCBI Taxonomy" id="2320868"/>
    <lineage>
        <taxon>Bacteria</taxon>
        <taxon>Bacillati</taxon>
        <taxon>Bacillota</taxon>
        <taxon>Clostridia</taxon>
        <taxon>Eubacteriales</taxon>
        <taxon>Clostridiaceae</taxon>
        <taxon>Clostridium</taxon>
    </lineage>
</organism>
<dbReference type="PROSITE" id="PS51354">
    <property type="entry name" value="GLUTAREDOXIN_2"/>
    <property type="match status" value="1"/>
</dbReference>
<dbReference type="InterPro" id="IPR012336">
    <property type="entry name" value="Thioredoxin-like_fold"/>
</dbReference>
<dbReference type="Pfam" id="PF13192">
    <property type="entry name" value="Thioredoxin_3"/>
    <property type="match status" value="1"/>
</dbReference>
<evidence type="ECO:0000313" key="3">
    <source>
        <dbReference type="Proteomes" id="UP000286268"/>
    </source>
</evidence>
<dbReference type="OrthoDB" id="5348456at2"/>
<accession>A0A410DNB4</accession>
<reference evidence="2 3" key="1">
    <citation type="submission" date="2018-01" db="EMBL/GenBank/DDBJ databases">
        <title>Genome Sequencing and Assembly of Anaerobacter polyendosporus strain CT4.</title>
        <authorList>
            <person name="Tachaapaikoon C."/>
            <person name="Sutheeworapong S."/>
            <person name="Jenjaroenpun P."/>
            <person name="Wongsurawat T."/>
            <person name="Nookeaw I."/>
            <person name="Cheawchanlertfa P."/>
            <person name="Kosugi A."/>
            <person name="Cheevadhanarak S."/>
            <person name="Ratanakhanokchai K."/>
        </authorList>
    </citation>
    <scope>NUCLEOTIDE SEQUENCE [LARGE SCALE GENOMIC DNA]</scope>
    <source>
        <strain evidence="2 3">CT4</strain>
    </source>
</reference>
<dbReference type="SUPFAM" id="SSF52833">
    <property type="entry name" value="Thioredoxin-like"/>
    <property type="match status" value="1"/>
</dbReference>
<feature type="domain" description="Thioredoxin-like fold" evidence="1">
    <location>
        <begin position="9"/>
        <end position="81"/>
    </location>
</feature>
<dbReference type="RefSeq" id="WP_128210996.1">
    <property type="nucleotide sequence ID" value="NZ_CP025746.1"/>
</dbReference>
<proteinExistence type="predicted"/>
<dbReference type="AlphaFoldDB" id="A0A410DNB4"/>
<dbReference type="Gene3D" id="3.40.30.10">
    <property type="entry name" value="Glutaredoxin"/>
    <property type="match status" value="1"/>
</dbReference>
<protein>
    <submittedName>
        <fullName evidence="2">Glutaredoxin</fullName>
    </submittedName>
</protein>
<evidence type="ECO:0000259" key="1">
    <source>
        <dbReference type="Pfam" id="PF13192"/>
    </source>
</evidence>
<keyword evidence="3" id="KW-1185">Reference proteome</keyword>
<sequence length="86" mass="10180">MKPVLFFMMKSCPYCKQAINWMNELKEENPAYSDIEIKTIDENLEPEVAEQYDYYYVPTYYINGEKMHEGVATKEKIKQVLDTALL</sequence>
<name>A0A410DNB4_9CLOT</name>
<gene>
    <name evidence="2" type="ORF">C1I91_02065</name>
</gene>